<keyword evidence="1" id="KW-0805">Transcription regulation</keyword>
<keyword evidence="7" id="KW-1185">Reference proteome</keyword>
<evidence type="ECO:0000256" key="4">
    <source>
        <dbReference type="PROSITE-ProRule" id="PRU00335"/>
    </source>
</evidence>
<evidence type="ECO:0000259" key="5">
    <source>
        <dbReference type="PROSITE" id="PS50977"/>
    </source>
</evidence>
<proteinExistence type="predicted"/>
<evidence type="ECO:0000256" key="1">
    <source>
        <dbReference type="ARBA" id="ARBA00023015"/>
    </source>
</evidence>
<feature type="domain" description="HTH tetR-type" evidence="5">
    <location>
        <begin position="17"/>
        <end position="77"/>
    </location>
</feature>
<dbReference type="Pfam" id="PF13305">
    <property type="entry name" value="TetR_C_33"/>
    <property type="match status" value="1"/>
</dbReference>
<gene>
    <name evidence="6" type="ORF">ACFPET_04225</name>
</gene>
<organism evidence="6 7">
    <name type="scientific">Salininema proteolyticum</name>
    <dbReference type="NCBI Taxonomy" id="1607685"/>
    <lineage>
        <taxon>Bacteria</taxon>
        <taxon>Bacillati</taxon>
        <taxon>Actinomycetota</taxon>
        <taxon>Actinomycetes</taxon>
        <taxon>Glycomycetales</taxon>
        <taxon>Glycomycetaceae</taxon>
        <taxon>Salininema</taxon>
    </lineage>
</organism>
<dbReference type="PRINTS" id="PR00455">
    <property type="entry name" value="HTHTETR"/>
</dbReference>
<accession>A0ABV8TUY1</accession>
<evidence type="ECO:0000313" key="7">
    <source>
        <dbReference type="Proteomes" id="UP001595823"/>
    </source>
</evidence>
<dbReference type="EMBL" id="JBHSDK010000005">
    <property type="protein sequence ID" value="MFC4334402.1"/>
    <property type="molecule type" value="Genomic_DNA"/>
</dbReference>
<keyword evidence="3" id="KW-0804">Transcription</keyword>
<protein>
    <submittedName>
        <fullName evidence="6">TetR/AcrR family transcriptional regulator</fullName>
    </submittedName>
</protein>
<dbReference type="PROSITE" id="PS50977">
    <property type="entry name" value="HTH_TETR_2"/>
    <property type="match status" value="1"/>
</dbReference>
<feature type="DNA-binding region" description="H-T-H motif" evidence="4">
    <location>
        <begin position="40"/>
        <end position="59"/>
    </location>
</feature>
<dbReference type="SUPFAM" id="SSF46689">
    <property type="entry name" value="Homeodomain-like"/>
    <property type="match status" value="1"/>
</dbReference>
<name>A0ABV8TUY1_9ACTN</name>
<dbReference type="Proteomes" id="UP001595823">
    <property type="component" value="Unassembled WGS sequence"/>
</dbReference>
<dbReference type="InterPro" id="IPR036271">
    <property type="entry name" value="Tet_transcr_reg_TetR-rel_C_sf"/>
</dbReference>
<dbReference type="SUPFAM" id="SSF48498">
    <property type="entry name" value="Tetracyclin repressor-like, C-terminal domain"/>
    <property type="match status" value="1"/>
</dbReference>
<dbReference type="InterPro" id="IPR001647">
    <property type="entry name" value="HTH_TetR"/>
</dbReference>
<dbReference type="Gene3D" id="1.10.357.10">
    <property type="entry name" value="Tetracycline Repressor, domain 2"/>
    <property type="match status" value="1"/>
</dbReference>
<dbReference type="PANTHER" id="PTHR30055:SF234">
    <property type="entry name" value="HTH-TYPE TRANSCRIPTIONAL REGULATOR BETI"/>
    <property type="match status" value="1"/>
</dbReference>
<reference evidence="7" key="1">
    <citation type="journal article" date="2019" name="Int. J. Syst. Evol. Microbiol.">
        <title>The Global Catalogue of Microorganisms (GCM) 10K type strain sequencing project: providing services to taxonomists for standard genome sequencing and annotation.</title>
        <authorList>
            <consortium name="The Broad Institute Genomics Platform"/>
            <consortium name="The Broad Institute Genome Sequencing Center for Infectious Disease"/>
            <person name="Wu L."/>
            <person name="Ma J."/>
        </authorList>
    </citation>
    <scope>NUCLEOTIDE SEQUENCE [LARGE SCALE GENOMIC DNA]</scope>
    <source>
        <strain evidence="7">IBRC-M 10908</strain>
    </source>
</reference>
<dbReference type="RefSeq" id="WP_380618152.1">
    <property type="nucleotide sequence ID" value="NZ_JBHSDK010000005.1"/>
</dbReference>
<evidence type="ECO:0000256" key="2">
    <source>
        <dbReference type="ARBA" id="ARBA00023125"/>
    </source>
</evidence>
<comment type="caution">
    <text evidence="6">The sequence shown here is derived from an EMBL/GenBank/DDBJ whole genome shotgun (WGS) entry which is preliminary data.</text>
</comment>
<dbReference type="InterPro" id="IPR025996">
    <property type="entry name" value="MT1864/Rv1816-like_C"/>
</dbReference>
<dbReference type="InterPro" id="IPR009057">
    <property type="entry name" value="Homeodomain-like_sf"/>
</dbReference>
<evidence type="ECO:0000313" key="6">
    <source>
        <dbReference type="EMBL" id="MFC4334402.1"/>
    </source>
</evidence>
<dbReference type="InterPro" id="IPR050109">
    <property type="entry name" value="HTH-type_TetR-like_transc_reg"/>
</dbReference>
<sequence>MNSGTSEGASRRERLRAEFTADIKRVAREQLNEDGLHGVTLRGIARRLGVAPAGLYRYFDSLEALIEALNCDIYDDLIAGARREMEAAGEGRFERMRAWVMNYRAWAVGNPREFELTLYSGGATHSPIHTFHTHLRNPVEELSPAALKAMEHARLCGGELGELWRERSEEFDPVPMPEMSEALLEEVARTCGAFIVGEGVPAEMSYRFMSGWTRVFGLIAMEVHQMLPIRDEVDEFYRVELASILAGFGLDTSV</sequence>
<dbReference type="PANTHER" id="PTHR30055">
    <property type="entry name" value="HTH-TYPE TRANSCRIPTIONAL REGULATOR RUTR"/>
    <property type="match status" value="1"/>
</dbReference>
<keyword evidence="2 4" id="KW-0238">DNA-binding</keyword>
<dbReference type="Pfam" id="PF00440">
    <property type="entry name" value="TetR_N"/>
    <property type="match status" value="1"/>
</dbReference>
<evidence type="ECO:0000256" key="3">
    <source>
        <dbReference type="ARBA" id="ARBA00023163"/>
    </source>
</evidence>